<dbReference type="Gene3D" id="1.10.150.240">
    <property type="entry name" value="Putative phosphatase, domain 2"/>
    <property type="match status" value="1"/>
</dbReference>
<gene>
    <name evidence="2" type="ORF">QBC37DRAFT_431887</name>
</gene>
<protein>
    <submittedName>
        <fullName evidence="2">Haloacid dehalogenase</fullName>
    </submittedName>
</protein>
<organism evidence="2 3">
    <name type="scientific">Rhypophila decipiens</name>
    <dbReference type="NCBI Taxonomy" id="261697"/>
    <lineage>
        <taxon>Eukaryota</taxon>
        <taxon>Fungi</taxon>
        <taxon>Dikarya</taxon>
        <taxon>Ascomycota</taxon>
        <taxon>Pezizomycotina</taxon>
        <taxon>Sordariomycetes</taxon>
        <taxon>Sordariomycetidae</taxon>
        <taxon>Sordariales</taxon>
        <taxon>Naviculisporaceae</taxon>
        <taxon>Rhypophila</taxon>
    </lineage>
</organism>
<dbReference type="InterPro" id="IPR051540">
    <property type="entry name" value="S-2-haloacid_dehalogenase"/>
</dbReference>
<keyword evidence="3" id="KW-1185">Reference proteome</keyword>
<dbReference type="NCBIfam" id="TIGR01493">
    <property type="entry name" value="HAD-SF-IA-v2"/>
    <property type="match status" value="1"/>
</dbReference>
<dbReference type="InterPro" id="IPR006439">
    <property type="entry name" value="HAD-SF_hydro_IA"/>
</dbReference>
<evidence type="ECO:0000256" key="1">
    <source>
        <dbReference type="ARBA" id="ARBA00022801"/>
    </source>
</evidence>
<dbReference type="EMBL" id="MU858241">
    <property type="protein sequence ID" value="KAK4208489.1"/>
    <property type="molecule type" value="Genomic_DNA"/>
</dbReference>
<sequence length="257" mass="29017">MSSVEEPPPRIKATFFDFMGTCLNWHASVSASLPESLSEREASDLALEWRRQYFISNQNRLSQNLAPEDIDITLFRTLQKIVNEHQYLSADKKGSFDFSDSETSNAKSMIKAWHNQPAWEDVSPALSTIRAEFPHLEVFVHANGTTRLQLDLVRSSGLGKYFDMLFSSQLLGVYKPAREAYLKGLELVKLRPEEVVVVAAHAYDLRGAKQVGMKTVYVPRWTDDVDEDLEKIKKDGEFEFVLEGGMGGLVDVVRGLV</sequence>
<dbReference type="SFLD" id="SFLDG01129">
    <property type="entry name" value="C1.5:_HAD__Beta-PGM__Phosphata"/>
    <property type="match status" value="1"/>
</dbReference>
<evidence type="ECO:0000313" key="2">
    <source>
        <dbReference type="EMBL" id="KAK4208489.1"/>
    </source>
</evidence>
<proteinExistence type="predicted"/>
<dbReference type="InterPro" id="IPR023198">
    <property type="entry name" value="PGP-like_dom2"/>
</dbReference>
<reference evidence="2" key="2">
    <citation type="submission" date="2023-05" db="EMBL/GenBank/DDBJ databases">
        <authorList>
            <consortium name="Lawrence Berkeley National Laboratory"/>
            <person name="Steindorff A."/>
            <person name="Hensen N."/>
            <person name="Bonometti L."/>
            <person name="Westerberg I."/>
            <person name="Brannstrom I.O."/>
            <person name="Guillou S."/>
            <person name="Cros-Aarteil S."/>
            <person name="Calhoun S."/>
            <person name="Haridas S."/>
            <person name="Kuo A."/>
            <person name="Mondo S."/>
            <person name="Pangilinan J."/>
            <person name="Riley R."/>
            <person name="Labutti K."/>
            <person name="Andreopoulos B."/>
            <person name="Lipzen A."/>
            <person name="Chen C."/>
            <person name="Yanf M."/>
            <person name="Daum C."/>
            <person name="Ng V."/>
            <person name="Clum A."/>
            <person name="Ohm R."/>
            <person name="Martin F."/>
            <person name="Silar P."/>
            <person name="Natvig D."/>
            <person name="Lalanne C."/>
            <person name="Gautier V."/>
            <person name="Ament-Velasquez S.L."/>
            <person name="Kruys A."/>
            <person name="Hutchinson M.I."/>
            <person name="Powell A.J."/>
            <person name="Barry K."/>
            <person name="Miller A.N."/>
            <person name="Grigoriev I.V."/>
            <person name="Debuchy R."/>
            <person name="Gladieux P."/>
            <person name="Thoren M.H."/>
            <person name="Johannesson H."/>
        </authorList>
    </citation>
    <scope>NUCLEOTIDE SEQUENCE</scope>
    <source>
        <strain evidence="2">PSN293</strain>
    </source>
</reference>
<accession>A0AAN6XX15</accession>
<dbReference type="Gene3D" id="3.40.50.1000">
    <property type="entry name" value="HAD superfamily/HAD-like"/>
    <property type="match status" value="1"/>
</dbReference>
<dbReference type="PANTHER" id="PTHR43316:SF3">
    <property type="entry name" value="HALOACID DEHALOGENASE, TYPE II (AFU_ORTHOLOGUE AFUA_2G07750)-RELATED"/>
    <property type="match status" value="1"/>
</dbReference>
<evidence type="ECO:0000313" key="3">
    <source>
        <dbReference type="Proteomes" id="UP001301769"/>
    </source>
</evidence>
<reference evidence="2" key="1">
    <citation type="journal article" date="2023" name="Mol. Phylogenet. Evol.">
        <title>Genome-scale phylogeny and comparative genomics of the fungal order Sordariales.</title>
        <authorList>
            <person name="Hensen N."/>
            <person name="Bonometti L."/>
            <person name="Westerberg I."/>
            <person name="Brannstrom I.O."/>
            <person name="Guillou S."/>
            <person name="Cros-Aarteil S."/>
            <person name="Calhoun S."/>
            <person name="Haridas S."/>
            <person name="Kuo A."/>
            <person name="Mondo S."/>
            <person name="Pangilinan J."/>
            <person name="Riley R."/>
            <person name="LaButti K."/>
            <person name="Andreopoulos B."/>
            <person name="Lipzen A."/>
            <person name="Chen C."/>
            <person name="Yan M."/>
            <person name="Daum C."/>
            <person name="Ng V."/>
            <person name="Clum A."/>
            <person name="Steindorff A."/>
            <person name="Ohm R.A."/>
            <person name="Martin F."/>
            <person name="Silar P."/>
            <person name="Natvig D.O."/>
            <person name="Lalanne C."/>
            <person name="Gautier V."/>
            <person name="Ament-Velasquez S.L."/>
            <person name="Kruys A."/>
            <person name="Hutchinson M.I."/>
            <person name="Powell A.J."/>
            <person name="Barry K."/>
            <person name="Miller A.N."/>
            <person name="Grigoriev I.V."/>
            <person name="Debuchy R."/>
            <person name="Gladieux P."/>
            <person name="Hiltunen Thoren M."/>
            <person name="Johannesson H."/>
        </authorList>
    </citation>
    <scope>NUCLEOTIDE SEQUENCE</scope>
    <source>
        <strain evidence="2">PSN293</strain>
    </source>
</reference>
<dbReference type="SUPFAM" id="SSF56784">
    <property type="entry name" value="HAD-like"/>
    <property type="match status" value="1"/>
</dbReference>
<name>A0AAN6XX15_9PEZI</name>
<dbReference type="PRINTS" id="PR00413">
    <property type="entry name" value="HADHALOGNASE"/>
</dbReference>
<dbReference type="InterPro" id="IPR023214">
    <property type="entry name" value="HAD_sf"/>
</dbReference>
<keyword evidence="1" id="KW-0378">Hydrolase</keyword>
<dbReference type="SFLD" id="SFLDS00003">
    <property type="entry name" value="Haloacid_Dehalogenase"/>
    <property type="match status" value="1"/>
</dbReference>
<dbReference type="Proteomes" id="UP001301769">
    <property type="component" value="Unassembled WGS sequence"/>
</dbReference>
<dbReference type="GO" id="GO:0016791">
    <property type="term" value="F:phosphatase activity"/>
    <property type="evidence" value="ECO:0007669"/>
    <property type="project" value="UniProtKB-ARBA"/>
</dbReference>
<dbReference type="InterPro" id="IPR036412">
    <property type="entry name" value="HAD-like_sf"/>
</dbReference>
<dbReference type="PANTHER" id="PTHR43316">
    <property type="entry name" value="HYDROLASE, HALOACID DELAHOGENASE-RELATED"/>
    <property type="match status" value="1"/>
</dbReference>
<dbReference type="Pfam" id="PF00702">
    <property type="entry name" value="Hydrolase"/>
    <property type="match status" value="1"/>
</dbReference>
<dbReference type="AlphaFoldDB" id="A0AAN6XX15"/>
<comment type="caution">
    <text evidence="2">The sequence shown here is derived from an EMBL/GenBank/DDBJ whole genome shotgun (WGS) entry which is preliminary data.</text>
</comment>